<dbReference type="AlphaFoldDB" id="A0A6B3BIB9"/>
<name>A0A6B3BIB9_9ACTN</name>
<proteinExistence type="predicted"/>
<evidence type="ECO:0000313" key="1">
    <source>
        <dbReference type="EMBL" id="NEC85501.1"/>
    </source>
</evidence>
<reference evidence="1" key="1">
    <citation type="submission" date="2020-01" db="EMBL/GenBank/DDBJ databases">
        <title>Insect and environment-associated Actinomycetes.</title>
        <authorList>
            <person name="Currrie C."/>
            <person name="Chevrette M."/>
            <person name="Carlson C."/>
            <person name="Stubbendieck R."/>
            <person name="Wendt-Pienkowski E."/>
        </authorList>
    </citation>
    <scope>NUCLEOTIDE SEQUENCE</scope>
    <source>
        <strain evidence="1">SID12501</strain>
    </source>
</reference>
<organism evidence="1">
    <name type="scientific">Streptomyces sp. SID12501</name>
    <dbReference type="NCBI Taxonomy" id="2706042"/>
    <lineage>
        <taxon>Bacteria</taxon>
        <taxon>Bacillati</taxon>
        <taxon>Actinomycetota</taxon>
        <taxon>Actinomycetes</taxon>
        <taxon>Kitasatosporales</taxon>
        <taxon>Streptomycetaceae</taxon>
        <taxon>Streptomyces</taxon>
    </lineage>
</organism>
<gene>
    <name evidence="1" type="ORF">G3I71_06580</name>
</gene>
<comment type="caution">
    <text evidence="1">The sequence shown here is derived from an EMBL/GenBank/DDBJ whole genome shotgun (WGS) entry which is preliminary data.</text>
</comment>
<protein>
    <submittedName>
        <fullName evidence="1">Uncharacterized protein</fullName>
    </submittedName>
</protein>
<dbReference type="EMBL" id="JAAGLU010000004">
    <property type="protein sequence ID" value="NEC85501.1"/>
    <property type="molecule type" value="Genomic_DNA"/>
</dbReference>
<dbReference type="RefSeq" id="WP_164312954.1">
    <property type="nucleotide sequence ID" value="NZ_JAAGLU010000004.1"/>
</dbReference>
<accession>A0A6B3BIB9</accession>
<sequence length="87" mass="9799">MPHFSPPDSTRDCLGRPRRLVARTKERCAAVQEGLAEGKSLTAIGRELRLDHSAVRRFARAASIDELLVKADNRQSILDKYKPQFPL</sequence>